<dbReference type="RefSeq" id="WP_022636327.1">
    <property type="nucleotide sequence ID" value="NZ_ASJR01000006.1"/>
</dbReference>
<dbReference type="InterPro" id="IPR014710">
    <property type="entry name" value="RmlC-like_jellyroll"/>
</dbReference>
<dbReference type="PANTHER" id="PTHR35848:SF9">
    <property type="entry name" value="SLL1358 PROTEIN"/>
    <property type="match status" value="1"/>
</dbReference>
<evidence type="ECO:0000259" key="2">
    <source>
        <dbReference type="Pfam" id="PF07883"/>
    </source>
</evidence>
<dbReference type="InterPro" id="IPR051610">
    <property type="entry name" value="GPI/OXD"/>
</dbReference>
<dbReference type="eggNOG" id="COG0662">
    <property type="taxonomic scope" value="Bacteria"/>
</dbReference>
<dbReference type="STRING" id="1313304.CALK_0816"/>
<dbReference type="PANTHER" id="PTHR35848">
    <property type="entry name" value="OXALATE-BINDING PROTEIN"/>
    <property type="match status" value="1"/>
</dbReference>
<sequence length="116" mass="12766">MAVYKKVTVESAEKHLWGNAASSRVLVEHSHVSIAQRSLSSGLREVAHYHRAAWQFFYILSGGATLSVDGEEIALEAQEGIEIPAGATHQMRNTGEGELHYLVVSTPDSRHDRVEV</sequence>
<dbReference type="EMBL" id="ASJR01000006">
    <property type="protein sequence ID" value="ERP32096.1"/>
    <property type="molecule type" value="Genomic_DNA"/>
</dbReference>
<dbReference type="SUPFAM" id="SSF51182">
    <property type="entry name" value="RmlC-like cupins"/>
    <property type="match status" value="1"/>
</dbReference>
<evidence type="ECO:0000313" key="3">
    <source>
        <dbReference type="EMBL" id="ERP32096.1"/>
    </source>
</evidence>
<evidence type="ECO:0000256" key="1">
    <source>
        <dbReference type="ARBA" id="ARBA00022723"/>
    </source>
</evidence>
<accession>U7D935</accession>
<dbReference type="InterPro" id="IPR013096">
    <property type="entry name" value="Cupin_2"/>
</dbReference>
<dbReference type="Proteomes" id="UP000017148">
    <property type="component" value="Unassembled WGS sequence"/>
</dbReference>
<dbReference type="Pfam" id="PF07883">
    <property type="entry name" value="Cupin_2"/>
    <property type="match status" value="1"/>
</dbReference>
<dbReference type="GO" id="GO:0016853">
    <property type="term" value="F:isomerase activity"/>
    <property type="evidence" value="ECO:0007669"/>
    <property type="project" value="UniProtKB-KW"/>
</dbReference>
<dbReference type="Gene3D" id="2.60.120.10">
    <property type="entry name" value="Jelly Rolls"/>
    <property type="match status" value="1"/>
</dbReference>
<comment type="caution">
    <text evidence="3">The sequence shown here is derived from an EMBL/GenBank/DDBJ whole genome shotgun (WGS) entry which is preliminary data.</text>
</comment>
<reference evidence="3 4" key="1">
    <citation type="journal article" date="2013" name="Environ. Microbiol.">
        <title>Genome analysis of Chitinivibrio alkaliphilus gen. nov., sp. nov., a novel extremely haloalkaliphilic anaerobic chitinolytic bacterium from the candidate phylum Termite Group 3.</title>
        <authorList>
            <person name="Sorokin D.Y."/>
            <person name="Gumerov V.M."/>
            <person name="Rakitin A.L."/>
            <person name="Beletsky A.V."/>
            <person name="Damste J.S."/>
            <person name="Muyzer G."/>
            <person name="Mardanov A.V."/>
            <person name="Ravin N.V."/>
        </authorList>
    </citation>
    <scope>NUCLEOTIDE SEQUENCE [LARGE SCALE GENOMIC DNA]</scope>
    <source>
        <strain evidence="3 4">ACht1</strain>
    </source>
</reference>
<dbReference type="AlphaFoldDB" id="U7D935"/>
<evidence type="ECO:0000313" key="4">
    <source>
        <dbReference type="Proteomes" id="UP000017148"/>
    </source>
</evidence>
<keyword evidence="3" id="KW-0413">Isomerase</keyword>
<protein>
    <submittedName>
        <fullName evidence="3">Mannose-6-phosphate isomerase</fullName>
    </submittedName>
</protein>
<dbReference type="GO" id="GO:0046872">
    <property type="term" value="F:metal ion binding"/>
    <property type="evidence" value="ECO:0007669"/>
    <property type="project" value="UniProtKB-KW"/>
</dbReference>
<name>U7D935_9BACT</name>
<keyword evidence="1" id="KW-0479">Metal-binding</keyword>
<gene>
    <name evidence="3" type="ORF">CALK_0816</name>
</gene>
<proteinExistence type="predicted"/>
<feature type="domain" description="Cupin type-2" evidence="2">
    <location>
        <begin position="44"/>
        <end position="104"/>
    </location>
</feature>
<keyword evidence="4" id="KW-1185">Reference proteome</keyword>
<dbReference type="InterPro" id="IPR011051">
    <property type="entry name" value="RmlC_Cupin_sf"/>
</dbReference>
<organism evidence="3 4">
    <name type="scientific">Chitinivibrio alkaliphilus ACht1</name>
    <dbReference type="NCBI Taxonomy" id="1313304"/>
    <lineage>
        <taxon>Bacteria</taxon>
        <taxon>Pseudomonadati</taxon>
        <taxon>Fibrobacterota</taxon>
        <taxon>Chitinivibrionia</taxon>
        <taxon>Chitinivibrionales</taxon>
        <taxon>Chitinivibrionaceae</taxon>
        <taxon>Chitinivibrio</taxon>
    </lineage>
</organism>
<dbReference type="OrthoDB" id="9806121at2"/>